<gene>
    <name evidence="13" type="primary">Cyp2j2_0</name>
    <name evidence="13" type="ORF">GTO95_0012170</name>
</gene>
<evidence type="ECO:0000256" key="3">
    <source>
        <dbReference type="ARBA" id="ARBA00010617"/>
    </source>
</evidence>
<feature type="non-terminal residue" evidence="13">
    <location>
        <position position="1"/>
    </location>
</feature>
<comment type="similarity">
    <text evidence="3 11">Belongs to the cytochrome P450 family.</text>
</comment>
<evidence type="ECO:0000313" key="13">
    <source>
        <dbReference type="EMBL" id="MBN3313987.1"/>
    </source>
</evidence>
<dbReference type="Pfam" id="PF00067">
    <property type="entry name" value="p450"/>
    <property type="match status" value="1"/>
</dbReference>
<accession>A0A8J7T7Y9</accession>
<comment type="caution">
    <text evidence="13">The sequence shown here is derived from an EMBL/GenBank/DDBJ whole genome shotgun (WGS) entry which is preliminary data.</text>
</comment>
<name>A0A8J7T7Y9_ATRSP</name>
<dbReference type="EMBL" id="JAAWVO010013791">
    <property type="protein sequence ID" value="MBN3313987.1"/>
    <property type="molecule type" value="Genomic_DNA"/>
</dbReference>
<organism evidence="13 14">
    <name type="scientific">Atractosteus spatula</name>
    <name type="common">Alligator gar</name>
    <name type="synonym">Lepisosteus spatula</name>
    <dbReference type="NCBI Taxonomy" id="7917"/>
    <lineage>
        <taxon>Eukaryota</taxon>
        <taxon>Metazoa</taxon>
        <taxon>Chordata</taxon>
        <taxon>Craniata</taxon>
        <taxon>Vertebrata</taxon>
        <taxon>Euteleostomi</taxon>
        <taxon>Actinopterygii</taxon>
        <taxon>Neopterygii</taxon>
        <taxon>Holostei</taxon>
        <taxon>Semionotiformes</taxon>
        <taxon>Lepisosteidae</taxon>
        <taxon>Atractosteus</taxon>
    </lineage>
</organism>
<dbReference type="SUPFAM" id="SSF48264">
    <property type="entry name" value="Cytochrome P450"/>
    <property type="match status" value="1"/>
</dbReference>
<keyword evidence="4 10" id="KW-0349">Heme</keyword>
<keyword evidence="5 10" id="KW-0479">Metal-binding</keyword>
<dbReference type="Proteomes" id="UP000736164">
    <property type="component" value="Unassembled WGS sequence"/>
</dbReference>
<dbReference type="PRINTS" id="PR00385">
    <property type="entry name" value="P450"/>
</dbReference>
<dbReference type="PROSITE" id="PS00086">
    <property type="entry name" value="CYTOCHROME_P450"/>
    <property type="match status" value="1"/>
</dbReference>
<comment type="cofactor">
    <cofactor evidence="1 10">
        <name>heme</name>
        <dbReference type="ChEBI" id="CHEBI:30413"/>
    </cofactor>
</comment>
<dbReference type="GO" id="GO:0006805">
    <property type="term" value="P:xenobiotic metabolic process"/>
    <property type="evidence" value="ECO:0007669"/>
    <property type="project" value="TreeGrafter"/>
</dbReference>
<dbReference type="GO" id="GO:0005737">
    <property type="term" value="C:cytoplasm"/>
    <property type="evidence" value="ECO:0007669"/>
    <property type="project" value="TreeGrafter"/>
</dbReference>
<reference evidence="13" key="1">
    <citation type="journal article" date="2021" name="Cell">
        <title>Tracing the genetic footprints of vertebrate landing in non-teleost ray-finned fishes.</title>
        <authorList>
            <person name="Bi X."/>
            <person name="Wang K."/>
            <person name="Yang L."/>
            <person name="Pan H."/>
            <person name="Jiang H."/>
            <person name="Wei Q."/>
            <person name="Fang M."/>
            <person name="Yu H."/>
            <person name="Zhu C."/>
            <person name="Cai Y."/>
            <person name="He Y."/>
            <person name="Gan X."/>
            <person name="Zeng H."/>
            <person name="Yu D."/>
            <person name="Zhu Y."/>
            <person name="Jiang H."/>
            <person name="Qiu Q."/>
            <person name="Yang H."/>
            <person name="Zhang Y.E."/>
            <person name="Wang W."/>
            <person name="Zhu M."/>
            <person name="He S."/>
            <person name="Zhang G."/>
        </authorList>
    </citation>
    <scope>NUCLEOTIDE SEQUENCE</scope>
    <source>
        <strain evidence="13">Allg_001</strain>
    </source>
</reference>
<proteinExistence type="inferred from homology"/>
<evidence type="ECO:0000256" key="8">
    <source>
        <dbReference type="ARBA" id="ARBA00023033"/>
    </source>
</evidence>
<evidence type="ECO:0000256" key="6">
    <source>
        <dbReference type="ARBA" id="ARBA00023002"/>
    </source>
</evidence>
<evidence type="ECO:0000256" key="9">
    <source>
        <dbReference type="ARBA" id="ARBA00023136"/>
    </source>
</evidence>
<keyword evidence="14" id="KW-1185">Reference proteome</keyword>
<dbReference type="Gene3D" id="1.10.630.10">
    <property type="entry name" value="Cytochrome P450"/>
    <property type="match status" value="1"/>
</dbReference>
<dbReference type="InterPro" id="IPR001128">
    <property type="entry name" value="Cyt_P450"/>
</dbReference>
<dbReference type="InterPro" id="IPR050182">
    <property type="entry name" value="Cytochrome_P450_fam2"/>
</dbReference>
<dbReference type="PANTHER" id="PTHR24300">
    <property type="entry name" value="CYTOCHROME P450 508A4-RELATED"/>
    <property type="match status" value="1"/>
</dbReference>
<dbReference type="PANTHER" id="PTHR24300:SF309">
    <property type="entry name" value="CYTOCHROME P450-RELATED"/>
    <property type="match status" value="1"/>
</dbReference>
<dbReference type="GO" id="GO:0020037">
    <property type="term" value="F:heme binding"/>
    <property type="evidence" value="ECO:0007669"/>
    <property type="project" value="InterPro"/>
</dbReference>
<evidence type="ECO:0000256" key="2">
    <source>
        <dbReference type="ARBA" id="ARBA00004370"/>
    </source>
</evidence>
<evidence type="ECO:0000256" key="11">
    <source>
        <dbReference type="RuleBase" id="RU000461"/>
    </source>
</evidence>
<keyword evidence="12" id="KW-1133">Transmembrane helix</keyword>
<keyword evidence="12" id="KW-0812">Transmembrane</keyword>
<keyword evidence="6 11" id="KW-0560">Oxidoreductase</keyword>
<dbReference type="GO" id="GO:0016712">
    <property type="term" value="F:oxidoreductase activity, acting on paired donors, with incorporation or reduction of molecular oxygen, reduced flavin or flavoprotein as one donor, and incorporation of one atom of oxygen"/>
    <property type="evidence" value="ECO:0007669"/>
    <property type="project" value="InterPro"/>
</dbReference>
<dbReference type="InterPro" id="IPR008069">
    <property type="entry name" value="Cyt_P450_E_grp-I_CYP2D-like"/>
</dbReference>
<dbReference type="GO" id="GO:0016020">
    <property type="term" value="C:membrane"/>
    <property type="evidence" value="ECO:0007669"/>
    <property type="project" value="UniProtKB-SubCell"/>
</dbReference>
<dbReference type="GO" id="GO:0006082">
    <property type="term" value="P:organic acid metabolic process"/>
    <property type="evidence" value="ECO:0007669"/>
    <property type="project" value="TreeGrafter"/>
</dbReference>
<protein>
    <submittedName>
        <fullName evidence="13">CP2J2 protein</fullName>
    </submittedName>
</protein>
<evidence type="ECO:0000256" key="1">
    <source>
        <dbReference type="ARBA" id="ARBA00001971"/>
    </source>
</evidence>
<feature type="binding site" description="axial binding residue" evidence="10">
    <location>
        <position position="455"/>
    </location>
    <ligand>
        <name>heme</name>
        <dbReference type="ChEBI" id="CHEBI:30413"/>
    </ligand>
    <ligandPart>
        <name>Fe</name>
        <dbReference type="ChEBI" id="CHEBI:18248"/>
    </ligandPart>
</feature>
<dbReference type="InterPro" id="IPR036396">
    <property type="entry name" value="Cyt_P450_sf"/>
</dbReference>
<dbReference type="InterPro" id="IPR002401">
    <property type="entry name" value="Cyt_P450_E_grp-I"/>
</dbReference>
<feature type="transmembrane region" description="Helical" evidence="12">
    <location>
        <begin position="6"/>
        <end position="31"/>
    </location>
</feature>
<evidence type="ECO:0000256" key="10">
    <source>
        <dbReference type="PIRSR" id="PIRSR602401-1"/>
    </source>
</evidence>
<dbReference type="FunFam" id="1.10.630.10:FF:000004">
    <property type="entry name" value="cytochrome P450 2D15 isoform X1"/>
    <property type="match status" value="1"/>
</dbReference>
<evidence type="ECO:0000256" key="5">
    <source>
        <dbReference type="ARBA" id="ARBA00022723"/>
    </source>
</evidence>
<sequence>SILVTMLLYSLLEYLDIKSCILFLIVFLLIIDIMTNNNLKNFPPGPKPFPLLGNVFTAMDISEIDKLAEKYGSVFSLWRGRENTVFVSGYKMVKEALVNQAENFADRPVVPLFDEVYQGLGLALSNGYQWKKHRRFALTTLKNFGMGKNILESFILEENRFLYKAFKEEHGRPFDPHFLLNSAISNVICSMVFGHRFEYNDPRFQDILRRTDETFLLIGSLRAQLYNVCPSIMKFLPGPHQTVFSNYKKVKAFLKEEIENHRKNWDPSNSRDFIDTYFEEMEKKGCHQTSDRVPDTNVAMASGVNRLDCMVHNTATSITVDVPNMQQDEKQPCLTESSQAEKVQDEIDRVIGQGRQPSMADRANMPYTDAVIHEVQRMGNIVPLNVPRMTTKDTTLGGYFISKGTAVITNISSVLFDKNEWETPDTFNPKHFLDSYGKFRKRDAFLPFSAGKRVCLGEQLARMELFMFFTSFLQKFTFCAPQGVDVSLEAQMGFTLSPRPFKICAIPR</sequence>
<feature type="non-terminal residue" evidence="13">
    <location>
        <position position="508"/>
    </location>
</feature>
<dbReference type="InterPro" id="IPR017972">
    <property type="entry name" value="Cyt_P450_CS"/>
</dbReference>
<dbReference type="AlphaFoldDB" id="A0A8J7T7Y9"/>
<evidence type="ECO:0000256" key="12">
    <source>
        <dbReference type="SAM" id="Phobius"/>
    </source>
</evidence>
<keyword evidence="8 11" id="KW-0503">Monooxygenase</keyword>
<evidence type="ECO:0000256" key="7">
    <source>
        <dbReference type="ARBA" id="ARBA00023004"/>
    </source>
</evidence>
<dbReference type="PRINTS" id="PR01686">
    <property type="entry name" value="EP450ICYP2D"/>
</dbReference>
<dbReference type="GO" id="GO:0005506">
    <property type="term" value="F:iron ion binding"/>
    <property type="evidence" value="ECO:0007669"/>
    <property type="project" value="InterPro"/>
</dbReference>
<dbReference type="PRINTS" id="PR00463">
    <property type="entry name" value="EP450I"/>
</dbReference>
<keyword evidence="9 12" id="KW-0472">Membrane</keyword>
<evidence type="ECO:0000313" key="14">
    <source>
        <dbReference type="Proteomes" id="UP000736164"/>
    </source>
</evidence>
<keyword evidence="7 10" id="KW-0408">Iron</keyword>
<evidence type="ECO:0000256" key="4">
    <source>
        <dbReference type="ARBA" id="ARBA00022617"/>
    </source>
</evidence>
<comment type="subcellular location">
    <subcellularLocation>
        <location evidence="2">Membrane</location>
    </subcellularLocation>
</comment>